<organism evidence="2 3">
    <name type="scientific">Saccharopolyspora halophila</name>
    <dbReference type="NCBI Taxonomy" id="405551"/>
    <lineage>
        <taxon>Bacteria</taxon>
        <taxon>Bacillati</taxon>
        <taxon>Actinomycetota</taxon>
        <taxon>Actinomycetes</taxon>
        <taxon>Pseudonocardiales</taxon>
        <taxon>Pseudonocardiaceae</taxon>
        <taxon>Saccharopolyspora</taxon>
    </lineage>
</organism>
<dbReference type="InterPro" id="IPR007263">
    <property type="entry name" value="DCC1-like"/>
</dbReference>
<reference evidence="2 3" key="1">
    <citation type="journal article" date="2019" name="Int. J. Syst. Evol. Microbiol.">
        <title>The Global Catalogue of Microorganisms (GCM) 10K type strain sequencing project: providing services to taxonomists for standard genome sequencing and annotation.</title>
        <authorList>
            <consortium name="The Broad Institute Genomics Platform"/>
            <consortium name="The Broad Institute Genome Sequencing Center for Infectious Disease"/>
            <person name="Wu L."/>
            <person name="Ma J."/>
        </authorList>
    </citation>
    <scope>NUCLEOTIDE SEQUENCE [LARGE SCALE GENOMIC DNA]</scope>
    <source>
        <strain evidence="2 3">JCM 16221</strain>
    </source>
</reference>
<dbReference type="EMBL" id="BAAARA010000003">
    <property type="protein sequence ID" value="GAA2338955.1"/>
    <property type="molecule type" value="Genomic_DNA"/>
</dbReference>
<accession>A0ABN3FWT5</accession>
<proteinExistence type="predicted"/>
<feature type="region of interest" description="Disordered" evidence="1">
    <location>
        <begin position="116"/>
        <end position="137"/>
    </location>
</feature>
<keyword evidence="3" id="KW-1185">Reference proteome</keyword>
<evidence type="ECO:0000313" key="2">
    <source>
        <dbReference type="EMBL" id="GAA2338955.1"/>
    </source>
</evidence>
<evidence type="ECO:0000313" key="3">
    <source>
        <dbReference type="Proteomes" id="UP001501218"/>
    </source>
</evidence>
<dbReference type="Proteomes" id="UP001501218">
    <property type="component" value="Unassembled WGS sequence"/>
</dbReference>
<protein>
    <recommendedName>
        <fullName evidence="4">DUF393 domain-containing protein</fullName>
    </recommendedName>
</protein>
<dbReference type="Pfam" id="PF04134">
    <property type="entry name" value="DCC1-like"/>
    <property type="match status" value="1"/>
</dbReference>
<comment type="caution">
    <text evidence="2">The sequence shown here is derived from an EMBL/GenBank/DDBJ whole genome shotgun (WGS) entry which is preliminary data.</text>
</comment>
<evidence type="ECO:0000256" key="1">
    <source>
        <dbReference type="SAM" id="MobiDB-lite"/>
    </source>
</evidence>
<name>A0ABN3FWT5_9PSEU</name>
<gene>
    <name evidence="2" type="ORF">GCM10009854_14190</name>
</gene>
<feature type="compositionally biased region" description="Basic and acidic residues" evidence="1">
    <location>
        <begin position="126"/>
        <end position="137"/>
    </location>
</feature>
<sequence length="137" mass="15186">MAMTERPLLIYDGDCGFCTRSVRAATRLPVRMRVLPWQEADLAELGTNEERARAEVLWVATSGRISGGAAAVADLLKACRVPWPLLGRLMSAPLVRGLADRAYRWVADNRYRLPGATPACQLPPEQRPRTDRGGRSR</sequence>
<evidence type="ECO:0008006" key="4">
    <source>
        <dbReference type="Google" id="ProtNLM"/>
    </source>
</evidence>